<organism evidence="1 2">
    <name type="scientific">Thiothrix winogradskyi</name>
    <dbReference type="NCBI Taxonomy" id="96472"/>
    <lineage>
        <taxon>Bacteria</taxon>
        <taxon>Pseudomonadati</taxon>
        <taxon>Pseudomonadota</taxon>
        <taxon>Gammaproteobacteria</taxon>
        <taxon>Thiotrichales</taxon>
        <taxon>Thiotrichaceae</taxon>
        <taxon>Thiothrix</taxon>
    </lineage>
</organism>
<dbReference type="Proteomes" id="UP001054801">
    <property type="component" value="Chromosome"/>
</dbReference>
<name>A0ABY3SXN1_9GAMM</name>
<sequence>MNITTDEMYEALSRSGYLLESEVAKKLSEWGFFVETSLVIEDPFSGKSREIDIVAEYYNWDASKSQFHTCAKIEFVFEVKNNIYPLVLLNEFNFNPRVDDYLGLKEATTIPKNVKYNLSSG</sequence>
<protein>
    <submittedName>
        <fullName evidence="1">Uncharacterized protein</fullName>
    </submittedName>
</protein>
<accession>A0ABY3SXN1</accession>
<gene>
    <name evidence="1" type="ORF">L2Y54_16745</name>
</gene>
<dbReference type="RefSeq" id="WP_236497767.1">
    <property type="nucleotide sequence ID" value="NZ_CP091244.1"/>
</dbReference>
<dbReference type="EMBL" id="CP091244">
    <property type="protein sequence ID" value="UJS23573.1"/>
    <property type="molecule type" value="Genomic_DNA"/>
</dbReference>
<keyword evidence="2" id="KW-1185">Reference proteome</keyword>
<reference evidence="1" key="1">
    <citation type="journal article" date="2022" name="Microorganisms">
        <title>Two New Species of Filamentous Sulfur Bacteria of the Genus Thiothrix, Thiothrix winogradskyi sp. nov. and 'Candidatus Thiothrix sulfatifontis' sp. nov.</title>
        <authorList>
            <person name="Ravin N.V."/>
            <person name="Rossetti S."/>
            <person name="Beletsky A.V."/>
            <person name="Kadnikov V.V."/>
            <person name="Rudenko T.S."/>
            <person name="Smolyakov D.D."/>
            <person name="Moskvitina M.I."/>
            <person name="Gureeva M.V."/>
            <person name="Mardanov A.V."/>
            <person name="Grabovich M.Y."/>
        </authorList>
    </citation>
    <scope>NUCLEOTIDE SEQUENCE</scope>
    <source>
        <strain evidence="1">CT3</strain>
    </source>
</reference>
<evidence type="ECO:0000313" key="1">
    <source>
        <dbReference type="EMBL" id="UJS23573.1"/>
    </source>
</evidence>
<evidence type="ECO:0000313" key="2">
    <source>
        <dbReference type="Proteomes" id="UP001054801"/>
    </source>
</evidence>
<proteinExistence type="predicted"/>